<protein>
    <submittedName>
        <fullName evidence="1">Uncharacterized protein</fullName>
    </submittedName>
</protein>
<sequence length="357" mass="40078">MDEEKVALNTTIDACLTNSRKSPSPIIPLEEPFLNFDVNSELSFYHQSTIYNSLLTLVNSEYPFDDGLEERATQFLKSLEPKWGDFNHAAKLVTDLVPSSVGSPSGFIESILTLLSYPHSNVVAGALSFLFKTILNLHPEIRYDLVKSNLIANVLATVQPHTLPISGNVAMIDNLVRIIDSSLYLAFPKLLEELTITTTVDKFDYRELIFQNVVIPSAQFLTFLISNRHVLSGSLLEPFMLLLCLLLLIGPYHRPTLEFVLASPVVMAFSSCLSFDESDSDIWNTLRSINEWLEEWKEEGAEVFQSGKQVIQALFSEDFESTLEQMMNHQSGDLRTDVTEDCCSISRLLGANGRKSR</sequence>
<evidence type="ECO:0000313" key="2">
    <source>
        <dbReference type="Proteomes" id="UP001281761"/>
    </source>
</evidence>
<proteinExistence type="predicted"/>
<gene>
    <name evidence="1" type="ORF">BLNAU_6509</name>
</gene>
<dbReference type="Proteomes" id="UP001281761">
    <property type="component" value="Unassembled WGS sequence"/>
</dbReference>
<dbReference type="EMBL" id="JARBJD010000037">
    <property type="protein sequence ID" value="KAK2958475.1"/>
    <property type="molecule type" value="Genomic_DNA"/>
</dbReference>
<accession>A0ABQ9Y442</accession>
<reference evidence="1 2" key="1">
    <citation type="journal article" date="2022" name="bioRxiv">
        <title>Genomics of Preaxostyla Flagellates Illuminates Evolutionary Transitions and the Path Towards Mitochondrial Loss.</title>
        <authorList>
            <person name="Novak L.V.F."/>
            <person name="Treitli S.C."/>
            <person name="Pyrih J."/>
            <person name="Halakuc P."/>
            <person name="Pipaliya S.V."/>
            <person name="Vacek V."/>
            <person name="Brzon O."/>
            <person name="Soukal P."/>
            <person name="Eme L."/>
            <person name="Dacks J.B."/>
            <person name="Karnkowska A."/>
            <person name="Elias M."/>
            <person name="Hampl V."/>
        </authorList>
    </citation>
    <scope>NUCLEOTIDE SEQUENCE [LARGE SCALE GENOMIC DNA]</scope>
    <source>
        <strain evidence="1">NAU3</strain>
        <tissue evidence="1">Gut</tissue>
    </source>
</reference>
<dbReference type="InterPro" id="IPR016024">
    <property type="entry name" value="ARM-type_fold"/>
</dbReference>
<keyword evidence="2" id="KW-1185">Reference proteome</keyword>
<comment type="caution">
    <text evidence="1">The sequence shown here is derived from an EMBL/GenBank/DDBJ whole genome shotgun (WGS) entry which is preliminary data.</text>
</comment>
<organism evidence="1 2">
    <name type="scientific">Blattamonas nauphoetae</name>
    <dbReference type="NCBI Taxonomy" id="2049346"/>
    <lineage>
        <taxon>Eukaryota</taxon>
        <taxon>Metamonada</taxon>
        <taxon>Preaxostyla</taxon>
        <taxon>Oxymonadida</taxon>
        <taxon>Blattamonas</taxon>
    </lineage>
</organism>
<name>A0ABQ9Y442_9EUKA</name>
<dbReference type="SUPFAM" id="SSF48371">
    <property type="entry name" value="ARM repeat"/>
    <property type="match status" value="1"/>
</dbReference>
<evidence type="ECO:0000313" key="1">
    <source>
        <dbReference type="EMBL" id="KAK2958475.1"/>
    </source>
</evidence>